<evidence type="ECO:0000256" key="3">
    <source>
        <dbReference type="ARBA" id="ARBA00022475"/>
    </source>
</evidence>
<keyword evidence="5 8" id="KW-1133">Transmembrane helix</keyword>
<proteinExistence type="inferred from homology"/>
<dbReference type="RefSeq" id="WP_073502533.1">
    <property type="nucleotide sequence ID" value="NZ_FRBI01000035.1"/>
</dbReference>
<feature type="transmembrane region" description="Helical" evidence="8">
    <location>
        <begin position="344"/>
        <end position="361"/>
    </location>
</feature>
<keyword evidence="10" id="KW-1185">Reference proteome</keyword>
<gene>
    <name evidence="9" type="ORF">SAMN05216499_1357</name>
</gene>
<dbReference type="AlphaFoldDB" id="A0A1M7QI06"/>
<evidence type="ECO:0000256" key="8">
    <source>
        <dbReference type="SAM" id="Phobius"/>
    </source>
</evidence>
<dbReference type="InterPro" id="IPR005524">
    <property type="entry name" value="DUF318"/>
</dbReference>
<evidence type="ECO:0000256" key="4">
    <source>
        <dbReference type="ARBA" id="ARBA00022692"/>
    </source>
</evidence>
<dbReference type="STRING" id="310782.SAMN05216499_1357"/>
<dbReference type="OrthoDB" id="9811980at2"/>
<sequence length="406" mass="43495">MHAILHALSITGSMTWEITWALILGFALSAVVQAVVRRSTIVSLLGDDRPKTLAVSAGLGMASSSCSYAAVALARSLFRKGANFTAAMAFEIASTNLVVELGVILALLMGWQFTLAEFVGGPVMIVVLAVLFRLLLRERLLHQAREQAERGVAGSMEGHAAMDMSVQRQGSFARRLLSREGFTSTAHVFVMEWAAILRDLVIGLLIAGAIAAWVPDAFWRHFFFSGHPLASKVWGPLVGPLVAIASFVCSIGNVPLAVVLWKGGISFGGVVAFIFADLLILPILNIYRKYYGARMALFLLGTFYAAMVVAGYVVELVFGGLGLIPDLAAAKVPMQGVTWNYTSVLNIAFLALAAVLLWRFFRTGGTAMLRMMGGSPDAGHHQAGHTHENGQRSSAGGHVGNRHGHH</sequence>
<evidence type="ECO:0000256" key="5">
    <source>
        <dbReference type="ARBA" id="ARBA00022989"/>
    </source>
</evidence>
<dbReference type="Proteomes" id="UP000184111">
    <property type="component" value="Unassembled WGS sequence"/>
</dbReference>
<feature type="region of interest" description="Disordered" evidence="7">
    <location>
        <begin position="376"/>
        <end position="406"/>
    </location>
</feature>
<evidence type="ECO:0000256" key="6">
    <source>
        <dbReference type="ARBA" id="ARBA00023136"/>
    </source>
</evidence>
<evidence type="ECO:0000256" key="7">
    <source>
        <dbReference type="SAM" id="MobiDB-lite"/>
    </source>
</evidence>
<comment type="subcellular location">
    <subcellularLocation>
        <location evidence="1">Cell membrane</location>
        <topology evidence="1">Multi-pass membrane protein</topology>
    </subcellularLocation>
</comment>
<keyword evidence="4 8" id="KW-0812">Transmembrane</keyword>
<feature type="transmembrane region" description="Helical" evidence="8">
    <location>
        <begin position="234"/>
        <end position="258"/>
    </location>
</feature>
<evidence type="ECO:0008006" key="11">
    <source>
        <dbReference type="Google" id="ProtNLM"/>
    </source>
</evidence>
<comment type="similarity">
    <text evidence="2">Belongs to the UPF0718 family.</text>
</comment>
<dbReference type="EMBL" id="FRBI01000035">
    <property type="protein sequence ID" value="SHN30542.1"/>
    <property type="molecule type" value="Genomic_DNA"/>
</dbReference>
<accession>A0A1M7QI06</accession>
<feature type="transmembrane region" description="Helical" evidence="8">
    <location>
        <begin position="86"/>
        <end position="109"/>
    </location>
</feature>
<reference evidence="9 10" key="1">
    <citation type="submission" date="2016-11" db="EMBL/GenBank/DDBJ databases">
        <authorList>
            <person name="Jaros S."/>
            <person name="Januszkiewicz K."/>
            <person name="Wedrychowicz H."/>
        </authorList>
    </citation>
    <scope>NUCLEOTIDE SEQUENCE [LARGE SCALE GENOMIC DNA]</scope>
    <source>
        <strain evidence="9 10">CGMCC 4.2025</strain>
    </source>
</reference>
<dbReference type="GO" id="GO:0005886">
    <property type="term" value="C:plasma membrane"/>
    <property type="evidence" value="ECO:0007669"/>
    <property type="project" value="UniProtKB-SubCell"/>
</dbReference>
<feature type="transmembrane region" description="Helical" evidence="8">
    <location>
        <begin position="202"/>
        <end position="222"/>
    </location>
</feature>
<keyword evidence="3" id="KW-1003">Cell membrane</keyword>
<name>A0A1M7QI06_9ACTN</name>
<feature type="transmembrane region" description="Helical" evidence="8">
    <location>
        <begin position="296"/>
        <end position="324"/>
    </location>
</feature>
<evidence type="ECO:0000313" key="10">
    <source>
        <dbReference type="Proteomes" id="UP000184111"/>
    </source>
</evidence>
<organism evidence="9 10">
    <name type="scientific">Actinacidiphila paucisporea</name>
    <dbReference type="NCBI Taxonomy" id="310782"/>
    <lineage>
        <taxon>Bacteria</taxon>
        <taxon>Bacillati</taxon>
        <taxon>Actinomycetota</taxon>
        <taxon>Actinomycetes</taxon>
        <taxon>Kitasatosporales</taxon>
        <taxon>Streptomycetaceae</taxon>
        <taxon>Actinacidiphila</taxon>
    </lineage>
</organism>
<evidence type="ECO:0000256" key="1">
    <source>
        <dbReference type="ARBA" id="ARBA00004651"/>
    </source>
</evidence>
<keyword evidence="6 8" id="KW-0472">Membrane</keyword>
<dbReference type="PANTHER" id="PTHR42775">
    <property type="entry name" value="PERMEASE RV2963-RELATED"/>
    <property type="match status" value="1"/>
</dbReference>
<evidence type="ECO:0000256" key="2">
    <source>
        <dbReference type="ARBA" id="ARBA00006386"/>
    </source>
</evidence>
<evidence type="ECO:0000313" key="9">
    <source>
        <dbReference type="EMBL" id="SHN30542.1"/>
    </source>
</evidence>
<protein>
    <recommendedName>
        <fullName evidence="11">Permease</fullName>
    </recommendedName>
</protein>
<feature type="transmembrane region" description="Helical" evidence="8">
    <location>
        <begin position="264"/>
        <end position="284"/>
    </location>
</feature>
<feature type="transmembrane region" description="Helical" evidence="8">
    <location>
        <begin position="53"/>
        <end position="74"/>
    </location>
</feature>
<feature type="transmembrane region" description="Helical" evidence="8">
    <location>
        <begin position="115"/>
        <end position="136"/>
    </location>
</feature>
<dbReference type="InterPro" id="IPR053166">
    <property type="entry name" value="UPF0718_permease"/>
</dbReference>
<dbReference type="Pfam" id="PF03773">
    <property type="entry name" value="ArsP_1"/>
    <property type="match status" value="1"/>
</dbReference>
<dbReference type="PANTHER" id="PTHR42775:SF1">
    <property type="entry name" value="PERMEASE RV2963-RELATED"/>
    <property type="match status" value="1"/>
</dbReference>